<dbReference type="PROSITE" id="PS50217">
    <property type="entry name" value="BZIP"/>
    <property type="match status" value="1"/>
</dbReference>
<feature type="domain" description="BZIP" evidence="9">
    <location>
        <begin position="269"/>
        <end position="332"/>
    </location>
</feature>
<proteinExistence type="inferred from homology"/>
<evidence type="ECO:0000256" key="7">
    <source>
        <dbReference type="SAM" id="Coils"/>
    </source>
</evidence>
<dbReference type="CDD" id="cd14704">
    <property type="entry name" value="bZIP_HY5-like"/>
    <property type="match status" value="1"/>
</dbReference>
<organism evidence="10 11">
    <name type="scientific">Zasmidium cellare ATCC 36951</name>
    <dbReference type="NCBI Taxonomy" id="1080233"/>
    <lineage>
        <taxon>Eukaryota</taxon>
        <taxon>Fungi</taxon>
        <taxon>Dikarya</taxon>
        <taxon>Ascomycota</taxon>
        <taxon>Pezizomycotina</taxon>
        <taxon>Dothideomycetes</taxon>
        <taxon>Dothideomycetidae</taxon>
        <taxon>Mycosphaerellales</taxon>
        <taxon>Mycosphaerellaceae</taxon>
        <taxon>Zasmidium</taxon>
    </lineage>
</organism>
<evidence type="ECO:0000256" key="6">
    <source>
        <dbReference type="ARBA" id="ARBA00023242"/>
    </source>
</evidence>
<dbReference type="PANTHER" id="PTHR47416">
    <property type="entry name" value="BASIC-LEUCINE ZIPPER TRANSCRIPTION FACTOR F-RELATED"/>
    <property type="match status" value="1"/>
</dbReference>
<evidence type="ECO:0000256" key="1">
    <source>
        <dbReference type="ARBA" id="ARBA00004123"/>
    </source>
</evidence>
<dbReference type="GO" id="GO:0003700">
    <property type="term" value="F:DNA-binding transcription factor activity"/>
    <property type="evidence" value="ECO:0007669"/>
    <property type="project" value="InterPro"/>
</dbReference>
<comment type="similarity">
    <text evidence="2">Belongs to the bZIP family.</text>
</comment>
<dbReference type="EMBL" id="ML993580">
    <property type="protein sequence ID" value="KAF2173017.1"/>
    <property type="molecule type" value="Genomic_DNA"/>
</dbReference>
<feature type="region of interest" description="Disordered" evidence="8">
    <location>
        <begin position="426"/>
        <end position="459"/>
    </location>
</feature>
<dbReference type="RefSeq" id="XP_033673906.1">
    <property type="nucleotide sequence ID" value="XM_033803842.1"/>
</dbReference>
<evidence type="ECO:0000256" key="4">
    <source>
        <dbReference type="ARBA" id="ARBA00023125"/>
    </source>
</evidence>
<dbReference type="Proteomes" id="UP000799537">
    <property type="component" value="Unassembled WGS sequence"/>
</dbReference>
<evidence type="ECO:0000256" key="5">
    <source>
        <dbReference type="ARBA" id="ARBA00023163"/>
    </source>
</evidence>
<dbReference type="InterPro" id="IPR004827">
    <property type="entry name" value="bZIP"/>
</dbReference>
<dbReference type="InterPro" id="IPR046347">
    <property type="entry name" value="bZIP_sf"/>
</dbReference>
<dbReference type="GO" id="GO:0003677">
    <property type="term" value="F:DNA binding"/>
    <property type="evidence" value="ECO:0007669"/>
    <property type="project" value="UniProtKB-KW"/>
</dbReference>
<evidence type="ECO:0000313" key="11">
    <source>
        <dbReference type="Proteomes" id="UP000799537"/>
    </source>
</evidence>
<dbReference type="SMART" id="SM00338">
    <property type="entry name" value="BRLZ"/>
    <property type="match status" value="1"/>
</dbReference>
<keyword evidence="11" id="KW-1185">Reference proteome</keyword>
<dbReference type="SUPFAM" id="SSF57959">
    <property type="entry name" value="Leucine zipper domain"/>
    <property type="match status" value="1"/>
</dbReference>
<protein>
    <recommendedName>
        <fullName evidence="9">BZIP domain-containing protein</fullName>
    </recommendedName>
</protein>
<keyword evidence="5" id="KW-0804">Transcription</keyword>
<dbReference type="PANTHER" id="PTHR47416:SF8">
    <property type="entry name" value="BASIC-LEUCINE ZIPPER TRANSCRIPTION FACTOR E-RELATED"/>
    <property type="match status" value="1"/>
</dbReference>
<keyword evidence="7" id="KW-0175">Coiled coil</keyword>
<evidence type="ECO:0000256" key="2">
    <source>
        <dbReference type="ARBA" id="ARBA00007163"/>
    </source>
</evidence>
<dbReference type="GeneID" id="54557114"/>
<keyword evidence="4" id="KW-0238">DNA-binding</keyword>
<dbReference type="OrthoDB" id="644067at2759"/>
<keyword evidence="6" id="KW-0539">Nucleus</keyword>
<evidence type="ECO:0000259" key="9">
    <source>
        <dbReference type="PROSITE" id="PS50217"/>
    </source>
</evidence>
<dbReference type="Pfam" id="PF00170">
    <property type="entry name" value="bZIP_1"/>
    <property type="match status" value="1"/>
</dbReference>
<evidence type="ECO:0000256" key="8">
    <source>
        <dbReference type="SAM" id="MobiDB-lite"/>
    </source>
</evidence>
<dbReference type="AlphaFoldDB" id="A0A6A6D0M6"/>
<dbReference type="Gene3D" id="1.20.5.170">
    <property type="match status" value="1"/>
</dbReference>
<keyword evidence="3" id="KW-0805">Transcription regulation</keyword>
<accession>A0A6A6D0M6</accession>
<feature type="coiled-coil region" evidence="7">
    <location>
        <begin position="267"/>
        <end position="371"/>
    </location>
</feature>
<comment type="subcellular location">
    <subcellularLocation>
        <location evidence="1">Nucleus</location>
    </subcellularLocation>
</comment>
<evidence type="ECO:0000313" key="10">
    <source>
        <dbReference type="EMBL" id="KAF2173017.1"/>
    </source>
</evidence>
<sequence length="671" mass="75216">MAYASSRYGYHHPQTDSALDNKRAAFIDDDDSAVLDPSILDADIMQSPHNNAFRKDSFANSAGVLSPVDAHHQWDQRYHAGAMPVEAASAGASNPYHEDGAMYMRQGNPNAPQFVQQQHHAPSWPFEHGSGNCTPTTGVDFMPPPPPQFEPAPYHRSDSAHGSFSQAPQVPAPFNIQTSEAGFIPAPQVQTPMSPHSHQDWMGMAQQEMEGRPSHKRMRPGSPSRSVMDLQRREGIRKKNGRIDIPQERNIQTIDDMIEKTTDDDLLKELKQQKRLLRNREAALASRQRKKKHTEDLEVKEKSYTQQITMLESQLAELHRERERERHVAMERLQEAQRIIDAMHDEKRDMLVRHNEEASSLRKKVHILTEQLEAGPVPMSATQSSTGLTDFNAEMEALTMAGPHEWDQFILANDLHADGLSDFPYDPKPELVKPSPVLEKKSSSATVTQASAKKGNESTDQPIASGLLFMLLLCGAFVASKPANSQPPDLPKMPANVRAVAPTVLNNLLAEANPAPTHEHARAVARMGHEPMPSNIAYNSPKASRLDRMHRSITSPTKQQEIDQAFALTTAQYASLTNMDFPGYDQPHALAQSEPAPPPKRNLAEALANLEQDHARNNKAEVYTRSLLWDQIPVDVVRQFKEIVRDHSEIEARQQQTNRRQSHDYAFKLEQ</sequence>
<name>A0A6A6D0M6_ZASCE</name>
<gene>
    <name evidence="10" type="ORF">M409DRAFT_16967</name>
</gene>
<evidence type="ECO:0000256" key="3">
    <source>
        <dbReference type="ARBA" id="ARBA00023015"/>
    </source>
</evidence>
<reference evidence="10" key="1">
    <citation type="journal article" date="2020" name="Stud. Mycol.">
        <title>101 Dothideomycetes genomes: a test case for predicting lifestyles and emergence of pathogens.</title>
        <authorList>
            <person name="Haridas S."/>
            <person name="Albert R."/>
            <person name="Binder M."/>
            <person name="Bloem J."/>
            <person name="Labutti K."/>
            <person name="Salamov A."/>
            <person name="Andreopoulos B."/>
            <person name="Baker S."/>
            <person name="Barry K."/>
            <person name="Bills G."/>
            <person name="Bluhm B."/>
            <person name="Cannon C."/>
            <person name="Castanera R."/>
            <person name="Culley D."/>
            <person name="Daum C."/>
            <person name="Ezra D."/>
            <person name="Gonzalez J."/>
            <person name="Henrissat B."/>
            <person name="Kuo A."/>
            <person name="Liang C."/>
            <person name="Lipzen A."/>
            <person name="Lutzoni F."/>
            <person name="Magnuson J."/>
            <person name="Mondo S."/>
            <person name="Nolan M."/>
            <person name="Ohm R."/>
            <person name="Pangilinan J."/>
            <person name="Park H.-J."/>
            <person name="Ramirez L."/>
            <person name="Alfaro M."/>
            <person name="Sun H."/>
            <person name="Tritt A."/>
            <person name="Yoshinaga Y."/>
            <person name="Zwiers L.-H."/>
            <person name="Turgeon B."/>
            <person name="Goodwin S."/>
            <person name="Spatafora J."/>
            <person name="Crous P."/>
            <person name="Grigoriev I."/>
        </authorList>
    </citation>
    <scope>NUCLEOTIDE SEQUENCE</scope>
    <source>
        <strain evidence="10">ATCC 36951</strain>
    </source>
</reference>
<dbReference type="GO" id="GO:0005634">
    <property type="term" value="C:nucleus"/>
    <property type="evidence" value="ECO:0007669"/>
    <property type="project" value="UniProtKB-SubCell"/>
</dbReference>